<sequence length="905" mass="100321">MASSKLHDAVRHDKCRLITRLVSEGVSPNALDNNGNTALYVALIDGPINAVPYLLQAGADPNFRCSGDATPVHAACRRGSRHLLQQLLECGGDLRLRDVRGRTPQDWALEHSDPQCRRKLVTFINTRRALAYRFEDAAALLDEDASVADVSGGSAATTIRRRFARPKRLWSTERLKADGGFGVVYCSPSKETGNSTFVPFVPSMYLYNSEDGNILWSGPQSVVQNMYWDKLKVSVKKSSMSGSSAKGPCSDILITELEKIRKLTWHPYFLWPLGVSPVQNMDDVMLVFECVHFGTVFDVLHKTVPETYSGPLNKNQLLLVMQQACEALLFLHSRKWVHGCVSSHCVYVISPCLGKLGSFEFVQRSEEAGGGRLPYSAPAEDFFDYYYHWMAPEVLQGRRPNRLSDVYQVCAVLWELFTEQVPWGTTDREAVERHLLQERSSLPQSTDIPAPLDALVSAGLCPDPLDRDTDLEEIYQVLSAMVQESFTNLGFLTNRREHSAENTRVTKSTPARRTHSRQTSVADPAEPTYSRPQKATRKQSSVLLDDVSDAFDELISLADDDAPKTPQRRGRTVDLLGPKFDQVSLSSSLDPMDFTEGARVPTFSCRHDKGSSEACTQTDASRVPTVRPRTRAFGASCSASNIKLATRYTDTVLVSGKAEPSLGTQRSEVLASAPNESQDVLQTKMVRPIGFVTQPAGRRNVRPCKPASHSYGLSPFMQSSHSQQRSVADATSSEASKLKEMSQRKSCFTEGRTSDEPLSFVSRRLNLRRMDAAILEDLVEDDNRHDARPPERDEAQTLAKQLAHDTFSTKGTADFRESLITGESVVTEESTGAEVVQVQWNPEDNNINISTPDASFNTSGPPSSGPRNFAAEKGERKRLRRTTRRTTTDEEPTAEMSAPDPSKSK</sequence>
<dbReference type="Proteomes" id="UP000805193">
    <property type="component" value="Unassembled WGS sequence"/>
</dbReference>
<protein>
    <submittedName>
        <fullName evidence="1">Uncharacterized protein</fullName>
    </submittedName>
</protein>
<keyword evidence="2" id="KW-1185">Reference proteome</keyword>
<dbReference type="EMBL" id="JABSTQ010009304">
    <property type="protein sequence ID" value="KAG0430638.1"/>
    <property type="molecule type" value="Genomic_DNA"/>
</dbReference>
<proteinExistence type="predicted"/>
<name>A0AC60Q9P6_IXOPE</name>
<evidence type="ECO:0000313" key="1">
    <source>
        <dbReference type="EMBL" id="KAG0430638.1"/>
    </source>
</evidence>
<comment type="caution">
    <text evidence="1">The sequence shown here is derived from an EMBL/GenBank/DDBJ whole genome shotgun (WGS) entry which is preliminary data.</text>
</comment>
<gene>
    <name evidence="1" type="ORF">HPB47_022535</name>
</gene>
<accession>A0AC60Q9P6</accession>
<organism evidence="1 2">
    <name type="scientific">Ixodes persulcatus</name>
    <name type="common">Taiga tick</name>
    <dbReference type="NCBI Taxonomy" id="34615"/>
    <lineage>
        <taxon>Eukaryota</taxon>
        <taxon>Metazoa</taxon>
        <taxon>Ecdysozoa</taxon>
        <taxon>Arthropoda</taxon>
        <taxon>Chelicerata</taxon>
        <taxon>Arachnida</taxon>
        <taxon>Acari</taxon>
        <taxon>Parasitiformes</taxon>
        <taxon>Ixodida</taxon>
        <taxon>Ixodoidea</taxon>
        <taxon>Ixodidae</taxon>
        <taxon>Ixodinae</taxon>
        <taxon>Ixodes</taxon>
    </lineage>
</organism>
<reference evidence="1 2" key="1">
    <citation type="journal article" date="2020" name="Cell">
        <title>Large-Scale Comparative Analyses of Tick Genomes Elucidate Their Genetic Diversity and Vector Capacities.</title>
        <authorList>
            <consortium name="Tick Genome and Microbiome Consortium (TIGMIC)"/>
            <person name="Jia N."/>
            <person name="Wang J."/>
            <person name="Shi W."/>
            <person name="Du L."/>
            <person name="Sun Y."/>
            <person name="Zhan W."/>
            <person name="Jiang J.F."/>
            <person name="Wang Q."/>
            <person name="Zhang B."/>
            <person name="Ji P."/>
            <person name="Bell-Sakyi L."/>
            <person name="Cui X.M."/>
            <person name="Yuan T.T."/>
            <person name="Jiang B.G."/>
            <person name="Yang W.F."/>
            <person name="Lam T.T."/>
            <person name="Chang Q.C."/>
            <person name="Ding S.J."/>
            <person name="Wang X.J."/>
            <person name="Zhu J.G."/>
            <person name="Ruan X.D."/>
            <person name="Zhao L."/>
            <person name="Wei J.T."/>
            <person name="Ye R.Z."/>
            <person name="Que T.C."/>
            <person name="Du C.H."/>
            <person name="Zhou Y.H."/>
            <person name="Cheng J.X."/>
            <person name="Dai P.F."/>
            <person name="Guo W.B."/>
            <person name="Han X.H."/>
            <person name="Huang E.J."/>
            <person name="Li L.F."/>
            <person name="Wei W."/>
            <person name="Gao Y.C."/>
            <person name="Liu J.Z."/>
            <person name="Shao H.Z."/>
            <person name="Wang X."/>
            <person name="Wang C.C."/>
            <person name="Yang T.C."/>
            <person name="Huo Q.B."/>
            <person name="Li W."/>
            <person name="Chen H.Y."/>
            <person name="Chen S.E."/>
            <person name="Zhou L.G."/>
            <person name="Ni X.B."/>
            <person name="Tian J.H."/>
            <person name="Sheng Y."/>
            <person name="Liu T."/>
            <person name="Pan Y.S."/>
            <person name="Xia L.Y."/>
            <person name="Li J."/>
            <person name="Zhao F."/>
            <person name="Cao W.C."/>
        </authorList>
    </citation>
    <scope>NUCLEOTIDE SEQUENCE [LARGE SCALE GENOMIC DNA]</scope>
    <source>
        <strain evidence="1">Iper-2018</strain>
    </source>
</reference>
<evidence type="ECO:0000313" key="2">
    <source>
        <dbReference type="Proteomes" id="UP000805193"/>
    </source>
</evidence>